<evidence type="ECO:0000256" key="1">
    <source>
        <dbReference type="SAM" id="MobiDB-lite"/>
    </source>
</evidence>
<accession>A0A9J6GPU9</accession>
<evidence type="ECO:0000313" key="3">
    <source>
        <dbReference type="Proteomes" id="UP000821853"/>
    </source>
</evidence>
<dbReference type="VEuPathDB" id="VectorBase:HLOH_065437"/>
<gene>
    <name evidence="2" type="ORF">HPB48_005883</name>
</gene>
<feature type="compositionally biased region" description="Polar residues" evidence="1">
    <location>
        <begin position="79"/>
        <end position="90"/>
    </location>
</feature>
<feature type="region of interest" description="Disordered" evidence="1">
    <location>
        <begin position="70"/>
        <end position="133"/>
    </location>
</feature>
<protein>
    <submittedName>
        <fullName evidence="2">Uncharacterized protein</fullName>
    </submittedName>
</protein>
<reference evidence="2 3" key="1">
    <citation type="journal article" date="2020" name="Cell">
        <title>Large-Scale Comparative Analyses of Tick Genomes Elucidate Their Genetic Diversity and Vector Capacities.</title>
        <authorList>
            <consortium name="Tick Genome and Microbiome Consortium (TIGMIC)"/>
            <person name="Jia N."/>
            <person name="Wang J."/>
            <person name="Shi W."/>
            <person name="Du L."/>
            <person name="Sun Y."/>
            <person name="Zhan W."/>
            <person name="Jiang J.F."/>
            <person name="Wang Q."/>
            <person name="Zhang B."/>
            <person name="Ji P."/>
            <person name="Bell-Sakyi L."/>
            <person name="Cui X.M."/>
            <person name="Yuan T.T."/>
            <person name="Jiang B.G."/>
            <person name="Yang W.F."/>
            <person name="Lam T.T."/>
            <person name="Chang Q.C."/>
            <person name="Ding S.J."/>
            <person name="Wang X.J."/>
            <person name="Zhu J.G."/>
            <person name="Ruan X.D."/>
            <person name="Zhao L."/>
            <person name="Wei J.T."/>
            <person name="Ye R.Z."/>
            <person name="Que T.C."/>
            <person name="Du C.H."/>
            <person name="Zhou Y.H."/>
            <person name="Cheng J.X."/>
            <person name="Dai P.F."/>
            <person name="Guo W.B."/>
            <person name="Han X.H."/>
            <person name="Huang E.J."/>
            <person name="Li L.F."/>
            <person name="Wei W."/>
            <person name="Gao Y.C."/>
            <person name="Liu J.Z."/>
            <person name="Shao H.Z."/>
            <person name="Wang X."/>
            <person name="Wang C.C."/>
            <person name="Yang T.C."/>
            <person name="Huo Q.B."/>
            <person name="Li W."/>
            <person name="Chen H.Y."/>
            <person name="Chen S.E."/>
            <person name="Zhou L.G."/>
            <person name="Ni X.B."/>
            <person name="Tian J.H."/>
            <person name="Sheng Y."/>
            <person name="Liu T."/>
            <person name="Pan Y.S."/>
            <person name="Xia L.Y."/>
            <person name="Li J."/>
            <person name="Zhao F."/>
            <person name="Cao W.C."/>
        </authorList>
    </citation>
    <scope>NUCLEOTIDE SEQUENCE [LARGE SCALE GENOMIC DNA]</scope>
    <source>
        <strain evidence="2">HaeL-2018</strain>
    </source>
</reference>
<feature type="compositionally biased region" description="Polar residues" evidence="1">
    <location>
        <begin position="97"/>
        <end position="109"/>
    </location>
</feature>
<proteinExistence type="predicted"/>
<keyword evidence="3" id="KW-1185">Reference proteome</keyword>
<dbReference type="AlphaFoldDB" id="A0A9J6GPU9"/>
<dbReference type="EMBL" id="JABSTR010000008">
    <property type="protein sequence ID" value="KAH9376672.1"/>
    <property type="molecule type" value="Genomic_DNA"/>
</dbReference>
<dbReference type="Proteomes" id="UP000821853">
    <property type="component" value="Unassembled WGS sequence"/>
</dbReference>
<sequence>MPFPFPKLNSATAYPPRIPSTVFPTTLTAFVALLKSVASLLSLREPDTSDRVQNPNPATLTLKAYLSDKRLLPSPPFQTDPTTTGNLPTSTDKHAAPTSSTSPQNTPIPNCTRCKVPQEKYRRPVGLPKHPAY</sequence>
<name>A0A9J6GPU9_HAELO</name>
<evidence type="ECO:0000313" key="2">
    <source>
        <dbReference type="EMBL" id="KAH9376672.1"/>
    </source>
</evidence>
<comment type="caution">
    <text evidence="2">The sequence shown here is derived from an EMBL/GenBank/DDBJ whole genome shotgun (WGS) entry which is preliminary data.</text>
</comment>
<organism evidence="2 3">
    <name type="scientific">Haemaphysalis longicornis</name>
    <name type="common">Bush tick</name>
    <dbReference type="NCBI Taxonomy" id="44386"/>
    <lineage>
        <taxon>Eukaryota</taxon>
        <taxon>Metazoa</taxon>
        <taxon>Ecdysozoa</taxon>
        <taxon>Arthropoda</taxon>
        <taxon>Chelicerata</taxon>
        <taxon>Arachnida</taxon>
        <taxon>Acari</taxon>
        <taxon>Parasitiformes</taxon>
        <taxon>Ixodida</taxon>
        <taxon>Ixodoidea</taxon>
        <taxon>Ixodidae</taxon>
        <taxon>Haemaphysalinae</taxon>
        <taxon>Haemaphysalis</taxon>
    </lineage>
</organism>